<evidence type="ECO:0000256" key="1">
    <source>
        <dbReference type="PROSITE-ProRule" id="PRU00285"/>
    </source>
</evidence>
<dbReference type="PANTHER" id="PTHR11527">
    <property type="entry name" value="HEAT-SHOCK PROTEIN 20 FAMILY MEMBER"/>
    <property type="match status" value="1"/>
</dbReference>
<feature type="domain" description="SHSP" evidence="4">
    <location>
        <begin position="56"/>
        <end position="170"/>
    </location>
</feature>
<dbReference type="InterPro" id="IPR031107">
    <property type="entry name" value="Small_HSP"/>
</dbReference>
<evidence type="ECO:0000256" key="2">
    <source>
        <dbReference type="RuleBase" id="RU003616"/>
    </source>
</evidence>
<comment type="similarity">
    <text evidence="1 2">Belongs to the small heat shock protein (HSP20) family.</text>
</comment>
<gene>
    <name evidence="5" type="ORF">KK488_15505</name>
</gene>
<dbReference type="Gene3D" id="2.60.40.790">
    <property type="match status" value="1"/>
</dbReference>
<accession>A0A9X1DEB4</accession>
<evidence type="ECO:0000256" key="3">
    <source>
        <dbReference type="SAM" id="MobiDB-lite"/>
    </source>
</evidence>
<dbReference type="Proteomes" id="UP001138757">
    <property type="component" value="Unassembled WGS sequence"/>
</dbReference>
<dbReference type="PROSITE" id="PS01031">
    <property type="entry name" value="SHSP"/>
    <property type="match status" value="1"/>
</dbReference>
<dbReference type="AlphaFoldDB" id="A0A9X1DEB4"/>
<dbReference type="RefSeq" id="WP_214624615.1">
    <property type="nucleotide sequence ID" value="NZ_JAHGAW010000010.1"/>
</dbReference>
<proteinExistence type="inferred from homology"/>
<sequence length="170" mass="18850">MSDSKKMPVATARPGSPLRDLAAQMSEPVGWLRSEIDRLFDDFGSPGRSLFNFAPRGFSPLMPALEMVEDAKAYRLTAELPGLEEKDVEINVADGVLTISGEKKTEEERREEGFLLSERRYGSFKRQIALPADVDPDHIKANFKRGVLTLTLGKDGTAAARKRTIAIEKE</sequence>
<comment type="caution">
    <text evidence="5">The sequence shown here is derived from an EMBL/GenBank/DDBJ whole genome shotgun (WGS) entry which is preliminary data.</text>
</comment>
<dbReference type="InterPro" id="IPR002068">
    <property type="entry name" value="A-crystallin/Hsp20_dom"/>
</dbReference>
<protein>
    <submittedName>
        <fullName evidence="5">Hsp20/alpha crystallin family protein</fullName>
    </submittedName>
</protein>
<evidence type="ECO:0000259" key="4">
    <source>
        <dbReference type="PROSITE" id="PS01031"/>
    </source>
</evidence>
<name>A0A9X1DEB4_9SPHN</name>
<reference evidence="5" key="1">
    <citation type="submission" date="2021-05" db="EMBL/GenBank/DDBJ databases">
        <title>Genome of Sphingobium sp. strain.</title>
        <authorList>
            <person name="Fan R."/>
        </authorList>
    </citation>
    <scope>NUCLEOTIDE SEQUENCE</scope>
    <source>
        <strain evidence="5">H33</strain>
    </source>
</reference>
<feature type="region of interest" description="Disordered" evidence="3">
    <location>
        <begin position="1"/>
        <end position="20"/>
    </location>
</feature>
<keyword evidence="6" id="KW-1185">Reference proteome</keyword>
<dbReference type="Pfam" id="PF00011">
    <property type="entry name" value="HSP20"/>
    <property type="match status" value="1"/>
</dbReference>
<organism evidence="5 6">
    <name type="scientific">Sphingobium nicotianae</name>
    <dbReference type="NCBI Taxonomy" id="2782607"/>
    <lineage>
        <taxon>Bacteria</taxon>
        <taxon>Pseudomonadati</taxon>
        <taxon>Pseudomonadota</taxon>
        <taxon>Alphaproteobacteria</taxon>
        <taxon>Sphingomonadales</taxon>
        <taxon>Sphingomonadaceae</taxon>
        <taxon>Sphingobium</taxon>
    </lineage>
</organism>
<evidence type="ECO:0000313" key="6">
    <source>
        <dbReference type="Proteomes" id="UP001138757"/>
    </source>
</evidence>
<dbReference type="CDD" id="cd06464">
    <property type="entry name" value="ACD_sHsps-like"/>
    <property type="match status" value="1"/>
</dbReference>
<dbReference type="EMBL" id="JAHGAW010000010">
    <property type="protein sequence ID" value="MBT2188362.1"/>
    <property type="molecule type" value="Genomic_DNA"/>
</dbReference>
<evidence type="ECO:0000313" key="5">
    <source>
        <dbReference type="EMBL" id="MBT2188362.1"/>
    </source>
</evidence>
<dbReference type="SUPFAM" id="SSF49764">
    <property type="entry name" value="HSP20-like chaperones"/>
    <property type="match status" value="1"/>
</dbReference>
<dbReference type="InterPro" id="IPR008978">
    <property type="entry name" value="HSP20-like_chaperone"/>
</dbReference>